<gene>
    <name evidence="2" type="ORF">ARMGADRAFT_625043</name>
</gene>
<dbReference type="EMBL" id="KZ293702">
    <property type="protein sequence ID" value="PBK83996.1"/>
    <property type="molecule type" value="Genomic_DNA"/>
</dbReference>
<feature type="region of interest" description="Disordered" evidence="1">
    <location>
        <begin position="1"/>
        <end position="22"/>
    </location>
</feature>
<dbReference type="InParanoid" id="A0A2H3D949"/>
<reference evidence="3" key="1">
    <citation type="journal article" date="2017" name="Nat. Ecol. Evol.">
        <title>Genome expansion and lineage-specific genetic innovations in the forest pathogenic fungi Armillaria.</title>
        <authorList>
            <person name="Sipos G."/>
            <person name="Prasanna A.N."/>
            <person name="Walter M.C."/>
            <person name="O'Connor E."/>
            <person name="Balint B."/>
            <person name="Krizsan K."/>
            <person name="Kiss B."/>
            <person name="Hess J."/>
            <person name="Varga T."/>
            <person name="Slot J."/>
            <person name="Riley R."/>
            <person name="Boka B."/>
            <person name="Rigling D."/>
            <person name="Barry K."/>
            <person name="Lee J."/>
            <person name="Mihaltcheva S."/>
            <person name="LaButti K."/>
            <person name="Lipzen A."/>
            <person name="Waldron R."/>
            <person name="Moloney N.M."/>
            <person name="Sperisen C."/>
            <person name="Kredics L."/>
            <person name="Vagvoelgyi C."/>
            <person name="Patrignani A."/>
            <person name="Fitzpatrick D."/>
            <person name="Nagy I."/>
            <person name="Doyle S."/>
            <person name="Anderson J.B."/>
            <person name="Grigoriev I.V."/>
            <person name="Gueldener U."/>
            <person name="Muensterkoetter M."/>
            <person name="Nagy L.G."/>
        </authorList>
    </citation>
    <scope>NUCLEOTIDE SEQUENCE [LARGE SCALE GENOMIC DNA]</scope>
    <source>
        <strain evidence="3">Ar21-2</strain>
    </source>
</reference>
<accession>A0A2H3D949</accession>
<evidence type="ECO:0000313" key="3">
    <source>
        <dbReference type="Proteomes" id="UP000217790"/>
    </source>
</evidence>
<dbReference type="AlphaFoldDB" id="A0A2H3D949"/>
<name>A0A2H3D949_ARMGA</name>
<proteinExistence type="predicted"/>
<dbReference type="OrthoDB" id="3042726at2759"/>
<evidence type="ECO:0000313" key="2">
    <source>
        <dbReference type="EMBL" id="PBK83996.1"/>
    </source>
</evidence>
<dbReference type="Proteomes" id="UP000217790">
    <property type="component" value="Unassembled WGS sequence"/>
</dbReference>
<keyword evidence="3" id="KW-1185">Reference proteome</keyword>
<sequence length="68" mass="7955">MAGVHKSLHSNQSNNRRTSRKLGVRSCETELNIKVCACTYRLFFVSNSEHYLWKIRQQEDVQKATENL</sequence>
<dbReference type="STRING" id="47427.A0A2H3D949"/>
<organism evidence="2 3">
    <name type="scientific">Armillaria gallica</name>
    <name type="common">Bulbous honey fungus</name>
    <name type="synonym">Armillaria bulbosa</name>
    <dbReference type="NCBI Taxonomy" id="47427"/>
    <lineage>
        <taxon>Eukaryota</taxon>
        <taxon>Fungi</taxon>
        <taxon>Dikarya</taxon>
        <taxon>Basidiomycota</taxon>
        <taxon>Agaricomycotina</taxon>
        <taxon>Agaricomycetes</taxon>
        <taxon>Agaricomycetidae</taxon>
        <taxon>Agaricales</taxon>
        <taxon>Marasmiineae</taxon>
        <taxon>Physalacriaceae</taxon>
        <taxon>Armillaria</taxon>
    </lineage>
</organism>
<protein>
    <submittedName>
        <fullName evidence="2">Uncharacterized protein</fullName>
    </submittedName>
</protein>
<evidence type="ECO:0000256" key="1">
    <source>
        <dbReference type="SAM" id="MobiDB-lite"/>
    </source>
</evidence>